<dbReference type="Proteomes" id="UP001500340">
    <property type="component" value="Unassembled WGS sequence"/>
</dbReference>
<evidence type="ECO:0000313" key="1">
    <source>
        <dbReference type="EMBL" id="GAA0377897.1"/>
    </source>
</evidence>
<comment type="caution">
    <text evidence="1">The sequence shown here is derived from an EMBL/GenBank/DDBJ whole genome shotgun (WGS) entry which is preliminary data.</text>
</comment>
<proteinExistence type="predicted"/>
<gene>
    <name evidence="1" type="ORF">GCM10008933_06440</name>
</gene>
<organism evidence="1 2">
    <name type="scientific">Paenibacillus motobuensis</name>
    <dbReference type="NCBI Taxonomy" id="295324"/>
    <lineage>
        <taxon>Bacteria</taxon>
        <taxon>Bacillati</taxon>
        <taxon>Bacillota</taxon>
        <taxon>Bacilli</taxon>
        <taxon>Bacillales</taxon>
        <taxon>Paenibacillaceae</taxon>
        <taxon>Paenibacillus</taxon>
    </lineage>
</organism>
<dbReference type="EMBL" id="BAAACX010000005">
    <property type="protein sequence ID" value="GAA0377897.1"/>
    <property type="molecule type" value="Genomic_DNA"/>
</dbReference>
<keyword evidence="2" id="KW-1185">Reference proteome</keyword>
<reference evidence="1 2" key="1">
    <citation type="journal article" date="2019" name="Int. J. Syst. Evol. Microbiol.">
        <title>The Global Catalogue of Microorganisms (GCM) 10K type strain sequencing project: providing services to taxonomists for standard genome sequencing and annotation.</title>
        <authorList>
            <consortium name="The Broad Institute Genomics Platform"/>
            <consortium name="The Broad Institute Genome Sequencing Center for Infectious Disease"/>
            <person name="Wu L."/>
            <person name="Ma J."/>
        </authorList>
    </citation>
    <scope>NUCLEOTIDE SEQUENCE [LARGE SCALE GENOMIC DNA]</scope>
    <source>
        <strain evidence="1 2">JCM 12774</strain>
    </source>
</reference>
<accession>A0ABN0Y026</accession>
<sequence length="196" mass="23104">MKVKVDQQQEQIIIATIEELDRWWKQATSDIFNQQRLIHFVEIDGNILYDNYEQYLLLNVSQIQEVNIQTLSRLESIQDTEQSIDDYLERFIPAAQDVTDQLYGEMMQQQQNLFAQFIEGLGWIVKAFEFNQTLFNEDGIAPPYLSQVMEPLEAIITQIYDNVQQEDFVSVGDLIQYELIPLLQKFQNRKQKSELS</sequence>
<dbReference type="RefSeq" id="WP_343857408.1">
    <property type="nucleotide sequence ID" value="NZ_BAAACX010000005.1"/>
</dbReference>
<evidence type="ECO:0000313" key="2">
    <source>
        <dbReference type="Proteomes" id="UP001500340"/>
    </source>
</evidence>
<protein>
    <submittedName>
        <fullName evidence="1">Uncharacterized protein</fullName>
    </submittedName>
</protein>
<name>A0ABN0Y026_9BACL</name>